<name>A0A1I3ZJM0_9HYPH</name>
<accession>A0A1I3ZJM0</accession>
<gene>
    <name evidence="2" type="ORF">SAMN04488518_105125</name>
</gene>
<sequence>MTNISYDFSGKVAVVTGGAKGIGAEIALHYHKAGAQVVIWDLNIPEDLPFSHVFCQVDISQQDQIAAAFVRTLEQCGQIDFLSHNAGFAGSTVPLADYDPQEWARVVEVNLFGTFQLCQQVVPHMKDRGFGRIINMASLAGKEGTPNASAYSASKAGVIGLTKSLAKELAETDIRVNCIAPAAIKTDILDQMTPEFVQIMIDKSPMKRLGLVEEAAELVMWLSSSACTFNSGAVFDLSGGRATY</sequence>
<dbReference type="InterPro" id="IPR020904">
    <property type="entry name" value="Sc_DH/Rdtase_CS"/>
</dbReference>
<comment type="similarity">
    <text evidence="1">Belongs to the short-chain dehydrogenases/reductases (SDR) family.</text>
</comment>
<dbReference type="SUPFAM" id="SSF51735">
    <property type="entry name" value="NAD(P)-binding Rossmann-fold domains"/>
    <property type="match status" value="1"/>
</dbReference>
<dbReference type="EMBL" id="FOSK01000005">
    <property type="protein sequence ID" value="SFK44262.1"/>
    <property type="molecule type" value="Genomic_DNA"/>
</dbReference>
<evidence type="ECO:0000313" key="3">
    <source>
        <dbReference type="Proteomes" id="UP000199598"/>
    </source>
</evidence>
<dbReference type="Proteomes" id="UP000199598">
    <property type="component" value="Unassembled WGS sequence"/>
</dbReference>
<dbReference type="Gene3D" id="3.40.50.720">
    <property type="entry name" value="NAD(P)-binding Rossmann-like Domain"/>
    <property type="match status" value="1"/>
</dbReference>
<dbReference type="PANTHER" id="PTHR42760">
    <property type="entry name" value="SHORT-CHAIN DEHYDROGENASES/REDUCTASES FAMILY MEMBER"/>
    <property type="match status" value="1"/>
</dbReference>
<dbReference type="PANTHER" id="PTHR42760:SF129">
    <property type="entry name" value="OXIDOREDUCTASE"/>
    <property type="match status" value="1"/>
</dbReference>
<proteinExistence type="inferred from homology"/>
<comment type="caution">
    <text evidence="2">The sequence shown here is derived from an EMBL/GenBank/DDBJ whole genome shotgun (WGS) entry which is preliminary data.</text>
</comment>
<evidence type="ECO:0000313" key="2">
    <source>
        <dbReference type="EMBL" id="SFK44262.1"/>
    </source>
</evidence>
<protein>
    <submittedName>
        <fullName evidence="2">3-oxoacyl-[acyl-carrier protein] reductase</fullName>
    </submittedName>
</protein>
<dbReference type="CDD" id="cd05233">
    <property type="entry name" value="SDR_c"/>
    <property type="match status" value="1"/>
</dbReference>
<dbReference type="PROSITE" id="PS00061">
    <property type="entry name" value="ADH_SHORT"/>
    <property type="match status" value="1"/>
</dbReference>
<dbReference type="Pfam" id="PF13561">
    <property type="entry name" value="adh_short_C2"/>
    <property type="match status" value="1"/>
</dbReference>
<dbReference type="PRINTS" id="PR00080">
    <property type="entry name" value="SDRFAMILY"/>
</dbReference>
<organism evidence="2 3">
    <name type="scientific">Pseudovibrio ascidiaceicola</name>
    <dbReference type="NCBI Taxonomy" id="285279"/>
    <lineage>
        <taxon>Bacteria</taxon>
        <taxon>Pseudomonadati</taxon>
        <taxon>Pseudomonadota</taxon>
        <taxon>Alphaproteobacteria</taxon>
        <taxon>Hyphomicrobiales</taxon>
        <taxon>Stappiaceae</taxon>
        <taxon>Pseudovibrio</taxon>
    </lineage>
</organism>
<reference evidence="2 3" key="1">
    <citation type="submission" date="2016-10" db="EMBL/GenBank/DDBJ databases">
        <authorList>
            <person name="Varghese N."/>
            <person name="Submissions S."/>
        </authorList>
    </citation>
    <scope>NUCLEOTIDE SEQUENCE [LARGE SCALE GENOMIC DNA]</scope>
    <source>
        <strain evidence="2 3">DSM 16392</strain>
    </source>
</reference>
<evidence type="ECO:0000256" key="1">
    <source>
        <dbReference type="ARBA" id="ARBA00006484"/>
    </source>
</evidence>
<dbReference type="PRINTS" id="PR00081">
    <property type="entry name" value="GDHRDH"/>
</dbReference>
<dbReference type="InterPro" id="IPR036291">
    <property type="entry name" value="NAD(P)-bd_dom_sf"/>
</dbReference>
<dbReference type="RefSeq" id="WP_093519369.1">
    <property type="nucleotide sequence ID" value="NZ_FOSK01000005.1"/>
</dbReference>
<dbReference type="InterPro" id="IPR002347">
    <property type="entry name" value="SDR_fam"/>
</dbReference>
<keyword evidence="3" id="KW-1185">Reference proteome</keyword>